<keyword evidence="2" id="KW-1185">Reference proteome</keyword>
<reference evidence="1 2" key="1">
    <citation type="journal article" date="2016" name="Genome Announc.">
        <title>Draft Genome Sequence of the Anaerobic Ammonium-Oxidizing Bacterium 'Candidatus Brocadia sp. 40'.</title>
        <authorList>
            <person name="Ali M."/>
            <person name="Haroon M.F."/>
            <person name="Narita Y."/>
            <person name="Zhang L."/>
            <person name="Rangel Shaw D."/>
            <person name="Okabe S."/>
            <person name="Saikaly P.E."/>
        </authorList>
    </citation>
    <scope>NUCLEOTIDE SEQUENCE [LARGE SCALE GENOMIC DNA]</scope>
    <source>
        <strain evidence="1 2">40</strain>
    </source>
</reference>
<gene>
    <name evidence="1" type="ORF">BIY37_09950</name>
</gene>
<organism evidence="1 2">
    <name type="scientific">Candidatus Brocadia sapporoensis</name>
    <dbReference type="NCBI Taxonomy" id="392547"/>
    <lineage>
        <taxon>Bacteria</taxon>
        <taxon>Pseudomonadati</taxon>
        <taxon>Planctomycetota</taxon>
        <taxon>Candidatus Brocadiia</taxon>
        <taxon>Candidatus Brocadiales</taxon>
        <taxon>Candidatus Brocadiaceae</taxon>
        <taxon>Candidatus Brocadia</taxon>
    </lineage>
</organism>
<name>A0A1V6LYE1_9BACT</name>
<dbReference type="AlphaFoldDB" id="A0A1V6LYE1"/>
<protein>
    <submittedName>
        <fullName evidence="1">Uncharacterized protein</fullName>
    </submittedName>
</protein>
<accession>A0A1V6LYE1</accession>
<proteinExistence type="predicted"/>
<evidence type="ECO:0000313" key="2">
    <source>
        <dbReference type="Proteomes" id="UP000242219"/>
    </source>
</evidence>
<dbReference type="EMBL" id="MJUW02000102">
    <property type="protein sequence ID" value="OQD45137.1"/>
    <property type="molecule type" value="Genomic_DNA"/>
</dbReference>
<evidence type="ECO:0000313" key="1">
    <source>
        <dbReference type="EMBL" id="OQD45137.1"/>
    </source>
</evidence>
<dbReference type="Proteomes" id="UP000242219">
    <property type="component" value="Unassembled WGS sequence"/>
</dbReference>
<sequence>MHKQTIHTDYNELPLIDLNAPKAFSSRNRAGTVASNDSIMQDLEDAKRILELAGLRINFSSEHVIDATEKCLIEVLPSRNNIPTLSSSDSGTRQKSIRKPHYSHLLLYNNTPVFQVACCLPLKVLAASLDGNPVFGRVLFSSHSEENGGKLVYEFQNKGTEIIIDLQRGESQRVQRYLFRMV</sequence>
<comment type="caution">
    <text evidence="1">The sequence shown here is derived from an EMBL/GenBank/DDBJ whole genome shotgun (WGS) entry which is preliminary data.</text>
</comment>